<evidence type="ECO:0000256" key="2">
    <source>
        <dbReference type="ARBA" id="ARBA00009773"/>
    </source>
</evidence>
<dbReference type="OrthoDB" id="9774361at2"/>
<evidence type="ECO:0000256" key="3">
    <source>
        <dbReference type="ARBA" id="ARBA00022692"/>
    </source>
</evidence>
<dbReference type="InterPro" id="IPR002549">
    <property type="entry name" value="AI-2E-like"/>
</dbReference>
<comment type="subcellular location">
    <subcellularLocation>
        <location evidence="1">Membrane</location>
        <topology evidence="1">Multi-pass membrane protein</topology>
    </subcellularLocation>
</comment>
<name>C8W4R1_DESAS</name>
<evidence type="ECO:0000256" key="6">
    <source>
        <dbReference type="SAM" id="Phobius"/>
    </source>
</evidence>
<sequence>MPRYVKLIMLAALVALALWIIFLAGEKVLPGSVLIIKYILTMLLPFILAVIVSVLLEPLVSFFQLRMRFSRGMAVTSAMVIIIGGAGTLLVLLVLQLVAELIELSASLDLYMRNGRMIMESLVDRGINIYGNLPPTAVNYLQTSVASLADNLKLFASKLINAFLHMVYGIPGIILVGIVSLLAAFFISKDRDTIFRLWRRCVPAPWGERSIDVSREVSRAFMAYIRSQLILVTITMVQCIAGLYIIGIDYALTIGLTVGFFDLIPVLGPGSVFIPWIAWSLFTGDYGLGIKLSILFALILLVRQLLEAKIVSANLGLHPLATLLAIYVGLKVFGVLGLILGPMALIALQAGYKAGRDVRKFN</sequence>
<dbReference type="HOGENOM" id="CLU_031275_4_0_9"/>
<dbReference type="KEGG" id="dae:Dtox_3205"/>
<evidence type="ECO:0000256" key="5">
    <source>
        <dbReference type="ARBA" id="ARBA00023136"/>
    </source>
</evidence>
<dbReference type="Proteomes" id="UP000002217">
    <property type="component" value="Chromosome"/>
</dbReference>
<keyword evidence="5 6" id="KW-0472">Membrane</keyword>
<dbReference type="eggNOG" id="COG0628">
    <property type="taxonomic scope" value="Bacteria"/>
</dbReference>
<evidence type="ECO:0000313" key="8">
    <source>
        <dbReference type="Proteomes" id="UP000002217"/>
    </source>
</evidence>
<feature type="transmembrane region" description="Helical" evidence="6">
    <location>
        <begin position="35"/>
        <end position="56"/>
    </location>
</feature>
<feature type="transmembrane region" description="Helical" evidence="6">
    <location>
        <begin position="286"/>
        <end position="306"/>
    </location>
</feature>
<feature type="transmembrane region" description="Helical" evidence="6">
    <location>
        <begin position="229"/>
        <end position="248"/>
    </location>
</feature>
<keyword evidence="4 6" id="KW-1133">Transmembrane helix</keyword>
<dbReference type="AlphaFoldDB" id="C8W4R1"/>
<dbReference type="PANTHER" id="PTHR21716:SF68">
    <property type="entry name" value="TRANSPORT PROTEIN YTVI-RELATED"/>
    <property type="match status" value="1"/>
</dbReference>
<feature type="transmembrane region" description="Helical" evidence="6">
    <location>
        <begin position="326"/>
        <end position="352"/>
    </location>
</feature>
<accession>C8W4R1</accession>
<dbReference type="GO" id="GO:0055085">
    <property type="term" value="P:transmembrane transport"/>
    <property type="evidence" value="ECO:0007669"/>
    <property type="project" value="TreeGrafter"/>
</dbReference>
<organism evidence="7 8">
    <name type="scientific">Desulfofarcimen acetoxidans (strain ATCC 49208 / DSM 771 / KCTC 5769 / VKM B-1644 / 5575)</name>
    <name type="common">Desulfotomaculum acetoxidans</name>
    <dbReference type="NCBI Taxonomy" id="485916"/>
    <lineage>
        <taxon>Bacteria</taxon>
        <taxon>Bacillati</taxon>
        <taxon>Bacillota</taxon>
        <taxon>Clostridia</taxon>
        <taxon>Eubacteriales</taxon>
        <taxon>Peptococcaceae</taxon>
        <taxon>Desulfofarcimen</taxon>
    </lineage>
</organism>
<dbReference type="NCBIfam" id="TIGR02872">
    <property type="entry name" value="spore_ytvI"/>
    <property type="match status" value="1"/>
</dbReference>
<dbReference type="GO" id="GO:0016020">
    <property type="term" value="C:membrane"/>
    <property type="evidence" value="ECO:0007669"/>
    <property type="project" value="UniProtKB-SubCell"/>
</dbReference>
<dbReference type="EMBL" id="CP001720">
    <property type="protein sequence ID" value="ACV63947.1"/>
    <property type="molecule type" value="Genomic_DNA"/>
</dbReference>
<keyword evidence="8" id="KW-1185">Reference proteome</keyword>
<evidence type="ECO:0000256" key="4">
    <source>
        <dbReference type="ARBA" id="ARBA00022989"/>
    </source>
</evidence>
<dbReference type="InterPro" id="IPR014227">
    <property type="entry name" value="YtvI-like"/>
</dbReference>
<dbReference type="RefSeq" id="WP_015758639.1">
    <property type="nucleotide sequence ID" value="NC_013216.1"/>
</dbReference>
<evidence type="ECO:0000256" key="1">
    <source>
        <dbReference type="ARBA" id="ARBA00004141"/>
    </source>
</evidence>
<keyword evidence="3 6" id="KW-0812">Transmembrane</keyword>
<dbReference type="Pfam" id="PF01594">
    <property type="entry name" value="AI-2E_transport"/>
    <property type="match status" value="1"/>
</dbReference>
<feature type="transmembrane region" description="Helical" evidence="6">
    <location>
        <begin position="254"/>
        <end position="279"/>
    </location>
</feature>
<dbReference type="PANTHER" id="PTHR21716">
    <property type="entry name" value="TRANSMEMBRANE PROTEIN"/>
    <property type="match status" value="1"/>
</dbReference>
<reference evidence="7 8" key="1">
    <citation type="journal article" date="2009" name="Stand. Genomic Sci.">
        <title>Complete genome sequence of Desulfotomaculum acetoxidans type strain (5575).</title>
        <authorList>
            <person name="Spring S."/>
            <person name="Lapidus A."/>
            <person name="Schroder M."/>
            <person name="Gleim D."/>
            <person name="Sims D."/>
            <person name="Meincke L."/>
            <person name="Glavina Del Rio T."/>
            <person name="Tice H."/>
            <person name="Copeland A."/>
            <person name="Cheng J.F."/>
            <person name="Lucas S."/>
            <person name="Chen F."/>
            <person name="Nolan M."/>
            <person name="Bruce D."/>
            <person name="Goodwin L."/>
            <person name="Pitluck S."/>
            <person name="Ivanova N."/>
            <person name="Mavromatis K."/>
            <person name="Mikhailova N."/>
            <person name="Pati A."/>
            <person name="Chen A."/>
            <person name="Palaniappan K."/>
            <person name="Land M."/>
            <person name="Hauser L."/>
            <person name="Chang Y.J."/>
            <person name="Jeffries C.D."/>
            <person name="Chain P."/>
            <person name="Saunders E."/>
            <person name="Brettin T."/>
            <person name="Detter J.C."/>
            <person name="Goker M."/>
            <person name="Bristow J."/>
            <person name="Eisen J.A."/>
            <person name="Markowitz V."/>
            <person name="Hugenholtz P."/>
            <person name="Kyrpides N.C."/>
            <person name="Klenk H.P."/>
            <person name="Han C."/>
        </authorList>
    </citation>
    <scope>NUCLEOTIDE SEQUENCE [LARGE SCALE GENOMIC DNA]</scope>
    <source>
        <strain evidence="8">ATCC 49208 / DSM 771 / VKM B-1644</strain>
    </source>
</reference>
<gene>
    <name evidence="7" type="ordered locus">Dtox_3205</name>
</gene>
<dbReference type="STRING" id="485916.Dtox_3205"/>
<feature type="transmembrane region" description="Helical" evidence="6">
    <location>
        <begin position="77"/>
        <end position="99"/>
    </location>
</feature>
<protein>
    <submittedName>
        <fullName evidence="7">Sporulation integral membrane protein YtvI</fullName>
    </submittedName>
</protein>
<comment type="similarity">
    <text evidence="2">Belongs to the autoinducer-2 exporter (AI-2E) (TC 2.A.86) family.</text>
</comment>
<evidence type="ECO:0000313" key="7">
    <source>
        <dbReference type="EMBL" id="ACV63947.1"/>
    </source>
</evidence>
<proteinExistence type="inferred from homology"/>
<feature type="transmembrane region" description="Helical" evidence="6">
    <location>
        <begin position="162"/>
        <end position="187"/>
    </location>
</feature>